<reference evidence="3 4" key="1">
    <citation type="submission" date="2020-03" db="EMBL/GenBank/DDBJ databases">
        <title>Genomic Encyclopedia of Type Strains, Phase IV (KMG-IV): sequencing the most valuable type-strain genomes for metagenomic binning, comparative biology and taxonomic classification.</title>
        <authorList>
            <person name="Goeker M."/>
        </authorList>
    </citation>
    <scope>NUCLEOTIDE SEQUENCE [LARGE SCALE GENOMIC DNA]</scope>
    <source>
        <strain evidence="3 4">DSM 19867</strain>
    </source>
</reference>
<evidence type="ECO:0000256" key="1">
    <source>
        <dbReference type="SAM" id="SignalP"/>
    </source>
</evidence>
<accession>A0A846MYD6</accession>
<dbReference type="InterPro" id="IPR013766">
    <property type="entry name" value="Thioredoxin_domain"/>
</dbReference>
<name>A0A846MYD6_9PROT</name>
<proteinExistence type="predicted"/>
<keyword evidence="3" id="KW-0413">Isomerase</keyword>
<dbReference type="Proteomes" id="UP000570514">
    <property type="component" value="Unassembled WGS sequence"/>
</dbReference>
<sequence length="169" mass="17940">MKRFLAASALVLSAVAVPGLSADAPRVSVAAMTDLPVVERSPYDEKADAVAAVDAAFARAKKSHKRVLIDLGGNWCGDCIVLANIMALKEVKPFIASKFEVVAVDVGRFDKNLAIPARFGITSRLEGVPAVIVAEPDGTFVNKGKITALSDARHMSPQAVVDWLAQWAK</sequence>
<evidence type="ECO:0000313" key="3">
    <source>
        <dbReference type="EMBL" id="NIK88010.1"/>
    </source>
</evidence>
<feature type="domain" description="Thioredoxin" evidence="2">
    <location>
        <begin position="18"/>
        <end position="169"/>
    </location>
</feature>
<dbReference type="Gene3D" id="3.40.30.10">
    <property type="entry name" value="Glutaredoxin"/>
    <property type="match status" value="1"/>
</dbReference>
<dbReference type="CDD" id="cd02947">
    <property type="entry name" value="TRX_family"/>
    <property type="match status" value="1"/>
</dbReference>
<dbReference type="AlphaFoldDB" id="A0A846MYD6"/>
<organism evidence="3 4">
    <name type="scientific">Rhizomicrobium palustre</name>
    <dbReference type="NCBI Taxonomy" id="189966"/>
    <lineage>
        <taxon>Bacteria</taxon>
        <taxon>Pseudomonadati</taxon>
        <taxon>Pseudomonadota</taxon>
        <taxon>Alphaproteobacteria</taxon>
        <taxon>Micropepsales</taxon>
        <taxon>Micropepsaceae</taxon>
        <taxon>Rhizomicrobium</taxon>
    </lineage>
</organism>
<feature type="chain" id="PRO_5032283330" evidence="1">
    <location>
        <begin position="23"/>
        <end position="169"/>
    </location>
</feature>
<dbReference type="EMBL" id="JAASRM010000001">
    <property type="protein sequence ID" value="NIK88010.1"/>
    <property type="molecule type" value="Genomic_DNA"/>
</dbReference>
<dbReference type="RefSeq" id="WP_167082089.1">
    <property type="nucleotide sequence ID" value="NZ_BAAADC010000001.1"/>
</dbReference>
<keyword evidence="4" id="KW-1185">Reference proteome</keyword>
<keyword evidence="1" id="KW-0732">Signal</keyword>
<dbReference type="SUPFAM" id="SSF52833">
    <property type="entry name" value="Thioredoxin-like"/>
    <property type="match status" value="1"/>
</dbReference>
<dbReference type="Pfam" id="PF13899">
    <property type="entry name" value="Thioredoxin_7"/>
    <property type="match status" value="1"/>
</dbReference>
<comment type="caution">
    <text evidence="3">The sequence shown here is derived from an EMBL/GenBank/DDBJ whole genome shotgun (WGS) entry which is preliminary data.</text>
</comment>
<protein>
    <submittedName>
        <fullName evidence="3">Thiol-disulfide isomerase/thioredoxin</fullName>
    </submittedName>
</protein>
<dbReference type="GO" id="GO:0016853">
    <property type="term" value="F:isomerase activity"/>
    <property type="evidence" value="ECO:0007669"/>
    <property type="project" value="UniProtKB-KW"/>
</dbReference>
<feature type="signal peptide" evidence="1">
    <location>
        <begin position="1"/>
        <end position="22"/>
    </location>
</feature>
<dbReference type="InterPro" id="IPR036249">
    <property type="entry name" value="Thioredoxin-like_sf"/>
</dbReference>
<evidence type="ECO:0000313" key="4">
    <source>
        <dbReference type="Proteomes" id="UP000570514"/>
    </source>
</evidence>
<dbReference type="PROSITE" id="PS51352">
    <property type="entry name" value="THIOREDOXIN_2"/>
    <property type="match status" value="1"/>
</dbReference>
<evidence type="ECO:0000259" key="2">
    <source>
        <dbReference type="PROSITE" id="PS51352"/>
    </source>
</evidence>
<gene>
    <name evidence="3" type="ORF">FHS83_001328</name>
</gene>